<protein>
    <submittedName>
        <fullName evidence="2">RVT_3 domain-containing protein</fullName>
    </submittedName>
</protein>
<proteinExistence type="predicted"/>
<keyword evidence="3" id="KW-1185">Reference proteome</keyword>
<dbReference type="InterPro" id="IPR053151">
    <property type="entry name" value="RNase_H-like"/>
</dbReference>
<dbReference type="InterPro" id="IPR044730">
    <property type="entry name" value="RNase_H-like_dom_plant"/>
</dbReference>
<sequence length="128" mass="13977">MAFSSSSGTGNSAKAEPKAMHLGLRLCTERGLSISSMELDSLFIVSCFNDLWDPPWAIEYILRGCQNLISPNASISHVFREGNGLADRLAAHGHTCQGITTFDRDSLPSTCFVAYQVDLLGQPQYRPP</sequence>
<evidence type="ECO:0000313" key="3">
    <source>
        <dbReference type="Proteomes" id="UP000187406"/>
    </source>
</evidence>
<feature type="domain" description="RNase H type-1" evidence="1">
    <location>
        <begin position="7"/>
        <end position="92"/>
    </location>
</feature>
<gene>
    <name evidence="2" type="ORF">CFOL_v3_10706</name>
</gene>
<dbReference type="AlphaFoldDB" id="A0A1Q3BGZ2"/>
<organism evidence="2 3">
    <name type="scientific">Cephalotus follicularis</name>
    <name type="common">Albany pitcher plant</name>
    <dbReference type="NCBI Taxonomy" id="3775"/>
    <lineage>
        <taxon>Eukaryota</taxon>
        <taxon>Viridiplantae</taxon>
        <taxon>Streptophyta</taxon>
        <taxon>Embryophyta</taxon>
        <taxon>Tracheophyta</taxon>
        <taxon>Spermatophyta</taxon>
        <taxon>Magnoliopsida</taxon>
        <taxon>eudicotyledons</taxon>
        <taxon>Gunneridae</taxon>
        <taxon>Pentapetalae</taxon>
        <taxon>rosids</taxon>
        <taxon>fabids</taxon>
        <taxon>Oxalidales</taxon>
        <taxon>Cephalotaceae</taxon>
        <taxon>Cephalotus</taxon>
    </lineage>
</organism>
<dbReference type="PANTHER" id="PTHR47723">
    <property type="entry name" value="OS05G0353850 PROTEIN"/>
    <property type="match status" value="1"/>
</dbReference>
<dbReference type="GO" id="GO:0003676">
    <property type="term" value="F:nucleic acid binding"/>
    <property type="evidence" value="ECO:0007669"/>
    <property type="project" value="InterPro"/>
</dbReference>
<comment type="caution">
    <text evidence="2">The sequence shown here is derived from an EMBL/GenBank/DDBJ whole genome shotgun (WGS) entry which is preliminary data.</text>
</comment>
<accession>A0A1Q3BGZ2</accession>
<dbReference type="Gene3D" id="3.30.420.10">
    <property type="entry name" value="Ribonuclease H-like superfamily/Ribonuclease H"/>
    <property type="match status" value="1"/>
</dbReference>
<dbReference type="CDD" id="cd06222">
    <property type="entry name" value="RNase_H_like"/>
    <property type="match status" value="1"/>
</dbReference>
<name>A0A1Q3BGZ2_CEPFO</name>
<dbReference type="InterPro" id="IPR036397">
    <property type="entry name" value="RNaseH_sf"/>
</dbReference>
<dbReference type="Pfam" id="PF13456">
    <property type="entry name" value="RVT_3"/>
    <property type="match status" value="1"/>
</dbReference>
<dbReference type="GO" id="GO:0004523">
    <property type="term" value="F:RNA-DNA hybrid ribonuclease activity"/>
    <property type="evidence" value="ECO:0007669"/>
    <property type="project" value="InterPro"/>
</dbReference>
<dbReference type="EMBL" id="BDDD01000524">
    <property type="protein sequence ID" value="GAV67198.1"/>
    <property type="molecule type" value="Genomic_DNA"/>
</dbReference>
<evidence type="ECO:0000313" key="2">
    <source>
        <dbReference type="EMBL" id="GAV67198.1"/>
    </source>
</evidence>
<dbReference type="InParanoid" id="A0A1Q3BGZ2"/>
<dbReference type="InterPro" id="IPR002156">
    <property type="entry name" value="RNaseH_domain"/>
</dbReference>
<dbReference type="InterPro" id="IPR012337">
    <property type="entry name" value="RNaseH-like_sf"/>
</dbReference>
<evidence type="ECO:0000259" key="1">
    <source>
        <dbReference type="Pfam" id="PF13456"/>
    </source>
</evidence>
<dbReference type="PANTHER" id="PTHR47723:SF19">
    <property type="entry name" value="POLYNUCLEOTIDYL TRANSFERASE, RIBONUCLEASE H-LIKE SUPERFAMILY PROTEIN"/>
    <property type="match status" value="1"/>
</dbReference>
<dbReference type="Proteomes" id="UP000187406">
    <property type="component" value="Unassembled WGS sequence"/>
</dbReference>
<dbReference type="SUPFAM" id="SSF53098">
    <property type="entry name" value="Ribonuclease H-like"/>
    <property type="match status" value="1"/>
</dbReference>
<reference evidence="3" key="1">
    <citation type="submission" date="2016-04" db="EMBL/GenBank/DDBJ databases">
        <title>Cephalotus genome sequencing.</title>
        <authorList>
            <person name="Fukushima K."/>
            <person name="Hasebe M."/>
            <person name="Fang X."/>
        </authorList>
    </citation>
    <scope>NUCLEOTIDE SEQUENCE [LARGE SCALE GENOMIC DNA]</scope>
    <source>
        <strain evidence="3">cv. St1</strain>
    </source>
</reference>